<evidence type="ECO:0000256" key="3">
    <source>
        <dbReference type="ARBA" id="ARBA00022679"/>
    </source>
</evidence>
<dbReference type="PANTHER" id="PTHR48090">
    <property type="entry name" value="UNDECAPRENYL-PHOSPHATE 4-DEOXY-4-FORMAMIDO-L-ARABINOSE TRANSFERASE-RELATED"/>
    <property type="match status" value="1"/>
</dbReference>
<keyword evidence="10" id="KW-1185">Reference proteome</keyword>
<dbReference type="Pfam" id="PF00535">
    <property type="entry name" value="Glycos_transf_2"/>
    <property type="match status" value="1"/>
</dbReference>
<keyword evidence="3 9" id="KW-0808">Transferase</keyword>
<dbReference type="InterPro" id="IPR001173">
    <property type="entry name" value="Glyco_trans_2-like"/>
</dbReference>
<evidence type="ECO:0000256" key="4">
    <source>
        <dbReference type="ARBA" id="ARBA00022692"/>
    </source>
</evidence>
<dbReference type="InterPro" id="IPR050256">
    <property type="entry name" value="Glycosyltransferase_2"/>
</dbReference>
<reference evidence="9" key="1">
    <citation type="submission" date="2023-07" db="EMBL/GenBank/DDBJ databases">
        <authorList>
            <person name="Kim M.K."/>
        </authorList>
    </citation>
    <scope>NUCLEOTIDE SEQUENCE</scope>
    <source>
        <strain evidence="9">ASUV-10-1</strain>
    </source>
</reference>
<dbReference type="PANTHER" id="PTHR48090:SF1">
    <property type="entry name" value="PROPHAGE BACTOPRENOL GLUCOSYL TRANSFERASE HOMOLOG"/>
    <property type="match status" value="1"/>
</dbReference>
<dbReference type="Proteomes" id="UP001176429">
    <property type="component" value="Unassembled WGS sequence"/>
</dbReference>
<dbReference type="GO" id="GO:0016757">
    <property type="term" value="F:glycosyltransferase activity"/>
    <property type="evidence" value="ECO:0007669"/>
    <property type="project" value="UniProtKB-KW"/>
</dbReference>
<dbReference type="EC" id="2.4.-.-" evidence="9"/>
<dbReference type="InterPro" id="IPR029044">
    <property type="entry name" value="Nucleotide-diphossugar_trans"/>
</dbReference>
<dbReference type="CDD" id="cd04187">
    <property type="entry name" value="DPM1_like_bac"/>
    <property type="match status" value="1"/>
</dbReference>
<keyword evidence="4 7" id="KW-0812">Transmembrane</keyword>
<keyword evidence="6 7" id="KW-0472">Membrane</keyword>
<accession>A0ABT9B9Y0</accession>
<comment type="caution">
    <text evidence="9">The sequence shown here is derived from an EMBL/GenBank/DDBJ whole genome shotgun (WGS) entry which is preliminary data.</text>
</comment>
<feature type="domain" description="Glycosyltransferase 2-like" evidence="8">
    <location>
        <begin position="4"/>
        <end position="138"/>
    </location>
</feature>
<sequence length="320" mass="36374">MKISVVIPAYNEEENLLEVAHRIKENLPNGYERELIFVDDGSRDDTQRVLRELRATDPDIHYVLLSRNFGHQSALRAGIDYASGDCIISLDADLQHPPRLIPTLLAYWQEGYDIVYTQRQEDQQLSWFKRRTSNAFYQLMNGLSSVDFEPGTADYRLIDRRVAEVIQASPDVELFLRGFVHWVGFRQKKVEYTPEPRFRGATKYTLRKMVQLALSGITSFSVRPLHFATLAGAVVSGLAFLYALYALYIAFFTTQAIAGWTSVLVSVLFIGGIQLLVLGIMGEYLGRLFVQSKARPPYLVRETDAGLLPLGRRRRTTSSE</sequence>
<organism evidence="9 10">
    <name type="scientific">Hymenobacter aranciens</name>
    <dbReference type="NCBI Taxonomy" id="3063996"/>
    <lineage>
        <taxon>Bacteria</taxon>
        <taxon>Pseudomonadati</taxon>
        <taxon>Bacteroidota</taxon>
        <taxon>Cytophagia</taxon>
        <taxon>Cytophagales</taxon>
        <taxon>Hymenobacteraceae</taxon>
        <taxon>Hymenobacter</taxon>
    </lineage>
</organism>
<name>A0ABT9B9Y0_9BACT</name>
<comment type="subcellular location">
    <subcellularLocation>
        <location evidence="1">Membrane</location>
        <topology evidence="1">Multi-pass membrane protein</topology>
    </subcellularLocation>
</comment>
<dbReference type="EMBL" id="JAUQSY010000006">
    <property type="protein sequence ID" value="MDO7875076.1"/>
    <property type="molecule type" value="Genomic_DNA"/>
</dbReference>
<evidence type="ECO:0000256" key="2">
    <source>
        <dbReference type="ARBA" id="ARBA00022676"/>
    </source>
</evidence>
<proteinExistence type="predicted"/>
<evidence type="ECO:0000256" key="5">
    <source>
        <dbReference type="ARBA" id="ARBA00022989"/>
    </source>
</evidence>
<keyword evidence="2 9" id="KW-0328">Glycosyltransferase</keyword>
<protein>
    <submittedName>
        <fullName evidence="9">Glycosyltransferase family 2 protein</fullName>
        <ecNumber evidence="9">2.4.-.-</ecNumber>
    </submittedName>
</protein>
<feature type="transmembrane region" description="Helical" evidence="7">
    <location>
        <begin position="227"/>
        <end position="251"/>
    </location>
</feature>
<feature type="transmembrane region" description="Helical" evidence="7">
    <location>
        <begin position="257"/>
        <end position="285"/>
    </location>
</feature>
<dbReference type="RefSeq" id="WP_305006395.1">
    <property type="nucleotide sequence ID" value="NZ_JAUQSY010000006.1"/>
</dbReference>
<evidence type="ECO:0000259" key="8">
    <source>
        <dbReference type="Pfam" id="PF00535"/>
    </source>
</evidence>
<gene>
    <name evidence="9" type="ORF">Q5H93_10070</name>
</gene>
<evidence type="ECO:0000256" key="7">
    <source>
        <dbReference type="SAM" id="Phobius"/>
    </source>
</evidence>
<dbReference type="SUPFAM" id="SSF53448">
    <property type="entry name" value="Nucleotide-diphospho-sugar transferases"/>
    <property type="match status" value="1"/>
</dbReference>
<evidence type="ECO:0000313" key="9">
    <source>
        <dbReference type="EMBL" id="MDO7875076.1"/>
    </source>
</evidence>
<dbReference type="Gene3D" id="3.90.550.10">
    <property type="entry name" value="Spore Coat Polysaccharide Biosynthesis Protein SpsA, Chain A"/>
    <property type="match status" value="1"/>
</dbReference>
<evidence type="ECO:0000256" key="1">
    <source>
        <dbReference type="ARBA" id="ARBA00004141"/>
    </source>
</evidence>
<evidence type="ECO:0000313" key="10">
    <source>
        <dbReference type="Proteomes" id="UP001176429"/>
    </source>
</evidence>
<keyword evidence="5 7" id="KW-1133">Transmembrane helix</keyword>
<evidence type="ECO:0000256" key="6">
    <source>
        <dbReference type="ARBA" id="ARBA00023136"/>
    </source>
</evidence>